<sequence length="572" mass="65961">MGIGGILDLLLAENLDLNVRIAEGEYCKLKIKFGSLPKLSHVSKHWYFYDNNEDVIQVEGFTEPLSPKYLLSQALNSGTYTNKLFRYVYSGKADATKLKKVYFTFPELAAYFNTEISRNLEQNGDLSGNVTIEPMEATVLKDTQYMKIGLYQYYQLSDTSTNDGFKFTSSMTLVLEFENSINFSDIEKYLYKATNLFTWVTGFPVKVSKIEVSDGENGGSLYIPTVKDTSEHDLSHPNGFMLAFRLREHFVEICESYFVKNTFEFENIWSRTIPLYNFNGILEYETMLYAAILDKYCSYKVDQLNLNSTLDEDEYNELTSKLSALISGETDLHRTFSKGILNDLSNIRVLREILPNRSVATFNQKVKRYLNYIGRHVTEVFLSSDDLYLIKKVRDRAAHGEVEQFSTDEVSKIYWKLRMLVTYLIYKDLGLSDDDFLEIISFGFNPLSLNCEVDKFKLDTKLKEAITLPVSEQVFSELSSNHGVNLVLIRVENLYEVQKEYTIKLSNYFSIERIKDAKISRLDEYVKTLLENPKLEAKYTGNAYVTHKGKSHNLHSIVLVDTPRKLKSYNLL</sequence>
<reference evidence="2 3" key="1">
    <citation type="submission" date="2018-06" db="EMBL/GenBank/DDBJ databases">
        <title>Genomic Encyclopedia of Type Strains, Phase III (KMG-III): the genomes of soil and plant-associated and newly described type strains.</title>
        <authorList>
            <person name="Whitman W."/>
        </authorList>
    </citation>
    <scope>NUCLEOTIDE SEQUENCE [LARGE SCALE GENOMIC DNA]</scope>
    <source>
        <strain evidence="2 3">CECT 7730</strain>
    </source>
</reference>
<protein>
    <recommendedName>
        <fullName evidence="1">ApeA N-terminal domain-containing protein</fullName>
    </recommendedName>
</protein>
<accession>A0A318V1A6</accession>
<evidence type="ECO:0000259" key="1">
    <source>
        <dbReference type="Pfam" id="PF18862"/>
    </source>
</evidence>
<name>A0A318V1A6_9GAMM</name>
<keyword evidence="3" id="KW-1185">Reference proteome</keyword>
<organism evidence="2 3">
    <name type="scientific">Marinomonas alcarazii</name>
    <dbReference type="NCBI Taxonomy" id="491949"/>
    <lineage>
        <taxon>Bacteria</taxon>
        <taxon>Pseudomonadati</taxon>
        <taxon>Pseudomonadota</taxon>
        <taxon>Gammaproteobacteria</taxon>
        <taxon>Oceanospirillales</taxon>
        <taxon>Oceanospirillaceae</taxon>
        <taxon>Marinomonas</taxon>
    </lineage>
</organism>
<comment type="caution">
    <text evidence="2">The sequence shown here is derived from an EMBL/GenBank/DDBJ whole genome shotgun (WGS) entry which is preliminary data.</text>
</comment>
<proteinExistence type="predicted"/>
<gene>
    <name evidence="2" type="ORF">DFP75_103222</name>
</gene>
<dbReference type="Pfam" id="PF18862">
    <property type="entry name" value="ApeA_NTD1"/>
    <property type="match status" value="1"/>
</dbReference>
<dbReference type="AlphaFoldDB" id="A0A318V1A6"/>
<evidence type="ECO:0000313" key="2">
    <source>
        <dbReference type="EMBL" id="PYF82394.1"/>
    </source>
</evidence>
<dbReference type="Proteomes" id="UP000247551">
    <property type="component" value="Unassembled WGS sequence"/>
</dbReference>
<evidence type="ECO:0000313" key="3">
    <source>
        <dbReference type="Proteomes" id="UP000247551"/>
    </source>
</evidence>
<feature type="domain" description="ApeA N-terminal" evidence="1">
    <location>
        <begin position="88"/>
        <end position="245"/>
    </location>
</feature>
<dbReference type="InterPro" id="IPR041223">
    <property type="entry name" value="ApeA_NTD"/>
</dbReference>
<dbReference type="EMBL" id="QKLW01000003">
    <property type="protein sequence ID" value="PYF82394.1"/>
    <property type="molecule type" value="Genomic_DNA"/>
</dbReference>